<protein>
    <submittedName>
        <fullName evidence="6">TetR/AcrR family transcriptional regulator</fullName>
    </submittedName>
</protein>
<feature type="domain" description="HTH tetR-type" evidence="5">
    <location>
        <begin position="15"/>
        <end position="75"/>
    </location>
</feature>
<organism evidence="6">
    <name type="scientific">Desulfurivibrio alkaliphilus</name>
    <dbReference type="NCBI Taxonomy" id="427923"/>
    <lineage>
        <taxon>Bacteria</taxon>
        <taxon>Pseudomonadati</taxon>
        <taxon>Thermodesulfobacteriota</taxon>
        <taxon>Desulfobulbia</taxon>
        <taxon>Desulfobulbales</taxon>
        <taxon>Desulfobulbaceae</taxon>
        <taxon>Desulfurivibrio</taxon>
    </lineage>
</organism>
<keyword evidence="1" id="KW-0805">Transcription regulation</keyword>
<dbReference type="GO" id="GO:0000976">
    <property type="term" value="F:transcription cis-regulatory region binding"/>
    <property type="evidence" value="ECO:0007669"/>
    <property type="project" value="TreeGrafter"/>
</dbReference>
<feature type="DNA-binding region" description="H-T-H motif" evidence="4">
    <location>
        <begin position="38"/>
        <end position="57"/>
    </location>
</feature>
<comment type="caution">
    <text evidence="6">The sequence shown here is derived from an EMBL/GenBank/DDBJ whole genome shotgun (WGS) entry which is preliminary data.</text>
</comment>
<reference evidence="6" key="1">
    <citation type="journal article" date="2020" name="mSystems">
        <title>Genome- and Community-Level Interaction Insights into Carbon Utilization and Element Cycling Functions of Hydrothermarchaeota in Hydrothermal Sediment.</title>
        <authorList>
            <person name="Zhou Z."/>
            <person name="Liu Y."/>
            <person name="Xu W."/>
            <person name="Pan J."/>
            <person name="Luo Z.H."/>
            <person name="Li M."/>
        </authorList>
    </citation>
    <scope>NUCLEOTIDE SEQUENCE [LARGE SCALE GENOMIC DNA]</scope>
    <source>
        <strain evidence="6">SpSt-1224</strain>
    </source>
</reference>
<dbReference type="Pfam" id="PF00440">
    <property type="entry name" value="TetR_N"/>
    <property type="match status" value="1"/>
</dbReference>
<dbReference type="PRINTS" id="PR00455">
    <property type="entry name" value="HTHTETR"/>
</dbReference>
<dbReference type="AlphaFoldDB" id="A0A7C2XA64"/>
<dbReference type="SUPFAM" id="SSF48498">
    <property type="entry name" value="Tetracyclin repressor-like, C-terminal domain"/>
    <property type="match status" value="1"/>
</dbReference>
<dbReference type="InterPro" id="IPR001647">
    <property type="entry name" value="HTH_TetR"/>
</dbReference>
<dbReference type="InterPro" id="IPR050109">
    <property type="entry name" value="HTH-type_TetR-like_transc_reg"/>
</dbReference>
<evidence type="ECO:0000259" key="5">
    <source>
        <dbReference type="PROSITE" id="PS50977"/>
    </source>
</evidence>
<keyword evidence="2 4" id="KW-0238">DNA-binding</keyword>
<dbReference type="InterPro" id="IPR009057">
    <property type="entry name" value="Homeodomain-like_sf"/>
</dbReference>
<dbReference type="EMBL" id="DSDS01000108">
    <property type="protein sequence ID" value="HET97977.1"/>
    <property type="molecule type" value="Genomic_DNA"/>
</dbReference>
<accession>A0A7C2XA64</accession>
<dbReference type="Proteomes" id="UP000885986">
    <property type="component" value="Unassembled WGS sequence"/>
</dbReference>
<evidence type="ECO:0000256" key="2">
    <source>
        <dbReference type="ARBA" id="ARBA00023125"/>
    </source>
</evidence>
<proteinExistence type="predicted"/>
<name>A0A7C2XA64_9BACT</name>
<keyword evidence="3" id="KW-0804">Transcription</keyword>
<dbReference type="Gene3D" id="1.10.357.10">
    <property type="entry name" value="Tetracycline Repressor, domain 2"/>
    <property type="match status" value="1"/>
</dbReference>
<dbReference type="PANTHER" id="PTHR30055">
    <property type="entry name" value="HTH-TYPE TRANSCRIPTIONAL REGULATOR RUTR"/>
    <property type="match status" value="1"/>
</dbReference>
<dbReference type="PROSITE" id="PS50977">
    <property type="entry name" value="HTH_TETR_2"/>
    <property type="match status" value="1"/>
</dbReference>
<gene>
    <name evidence="6" type="ORF">ENN98_04680</name>
</gene>
<evidence type="ECO:0000256" key="4">
    <source>
        <dbReference type="PROSITE-ProRule" id="PRU00335"/>
    </source>
</evidence>
<evidence type="ECO:0000256" key="1">
    <source>
        <dbReference type="ARBA" id="ARBA00023015"/>
    </source>
</evidence>
<dbReference type="SUPFAM" id="SSF46689">
    <property type="entry name" value="Homeodomain-like"/>
    <property type="match status" value="1"/>
</dbReference>
<dbReference type="InterPro" id="IPR036271">
    <property type="entry name" value="Tet_transcr_reg_TetR-rel_C_sf"/>
</dbReference>
<evidence type="ECO:0000256" key="3">
    <source>
        <dbReference type="ARBA" id="ARBA00023163"/>
    </source>
</evidence>
<dbReference type="GO" id="GO:0003700">
    <property type="term" value="F:DNA-binding transcription factor activity"/>
    <property type="evidence" value="ECO:0007669"/>
    <property type="project" value="TreeGrafter"/>
</dbReference>
<dbReference type="PANTHER" id="PTHR30055:SF234">
    <property type="entry name" value="HTH-TYPE TRANSCRIPTIONAL REGULATOR BETI"/>
    <property type="match status" value="1"/>
</dbReference>
<sequence length="221" mass="25194">MAEEEKKRVQKRGGPSRKQVILDMATIFFADKGFRNTAIGEIARMAGVADGTIFYHYKTKEDLFVAVLANFKELLLGESREYLAAHRFADGMEMVEGLLSFYLQLAAKMEERFLLLHRYYPYRLALDNPRCREHLEAIYAFFVELFEQAIKRGQEDGSIRQLSSRKTGLLLYTLVDGLVRLDTFKLYQAGTLHGELIEFARNMLAVENPCDCSVAAAGMQT</sequence>
<evidence type="ECO:0000313" key="6">
    <source>
        <dbReference type="EMBL" id="HET97977.1"/>
    </source>
</evidence>